<evidence type="ECO:0000313" key="1">
    <source>
        <dbReference type="EMBL" id="KAJ1108472.1"/>
    </source>
</evidence>
<dbReference type="AlphaFoldDB" id="A0AAV7MZ72"/>
<comment type="caution">
    <text evidence="1">The sequence shown here is derived from an EMBL/GenBank/DDBJ whole genome shotgun (WGS) entry which is preliminary data.</text>
</comment>
<accession>A0AAV7MZ72</accession>
<dbReference type="EMBL" id="JANPWB010000013">
    <property type="protein sequence ID" value="KAJ1108472.1"/>
    <property type="molecule type" value="Genomic_DNA"/>
</dbReference>
<reference evidence="1" key="1">
    <citation type="journal article" date="2022" name="bioRxiv">
        <title>Sequencing and chromosome-scale assembly of the giantPleurodeles waltlgenome.</title>
        <authorList>
            <person name="Brown T."/>
            <person name="Elewa A."/>
            <person name="Iarovenko S."/>
            <person name="Subramanian E."/>
            <person name="Araus A.J."/>
            <person name="Petzold A."/>
            <person name="Susuki M."/>
            <person name="Suzuki K.-i.T."/>
            <person name="Hayashi T."/>
            <person name="Toyoda A."/>
            <person name="Oliveira C."/>
            <person name="Osipova E."/>
            <person name="Leigh N.D."/>
            <person name="Simon A."/>
            <person name="Yun M.H."/>
        </authorList>
    </citation>
    <scope>NUCLEOTIDE SEQUENCE</scope>
    <source>
        <strain evidence="1">20211129_DDA</strain>
        <tissue evidence="1">Liver</tissue>
    </source>
</reference>
<protein>
    <submittedName>
        <fullName evidence="1">Uncharacterized protein</fullName>
    </submittedName>
</protein>
<sequence>MPAGFLGDRGVSKNEAVNLMQHDRHLGVAERHYQLEMEGAVQADAVLQALMVPCENRRESAWEAPT</sequence>
<evidence type="ECO:0000313" key="2">
    <source>
        <dbReference type="Proteomes" id="UP001066276"/>
    </source>
</evidence>
<name>A0AAV7MZ72_PLEWA</name>
<keyword evidence="2" id="KW-1185">Reference proteome</keyword>
<organism evidence="1 2">
    <name type="scientific">Pleurodeles waltl</name>
    <name type="common">Iberian ribbed newt</name>
    <dbReference type="NCBI Taxonomy" id="8319"/>
    <lineage>
        <taxon>Eukaryota</taxon>
        <taxon>Metazoa</taxon>
        <taxon>Chordata</taxon>
        <taxon>Craniata</taxon>
        <taxon>Vertebrata</taxon>
        <taxon>Euteleostomi</taxon>
        <taxon>Amphibia</taxon>
        <taxon>Batrachia</taxon>
        <taxon>Caudata</taxon>
        <taxon>Salamandroidea</taxon>
        <taxon>Salamandridae</taxon>
        <taxon>Pleurodelinae</taxon>
        <taxon>Pleurodeles</taxon>
    </lineage>
</organism>
<dbReference type="Proteomes" id="UP001066276">
    <property type="component" value="Chromosome 9"/>
</dbReference>
<proteinExistence type="predicted"/>
<gene>
    <name evidence="1" type="ORF">NDU88_005848</name>
</gene>